<reference evidence="11" key="1">
    <citation type="submission" date="2016-10" db="EMBL/GenBank/DDBJ databases">
        <authorList>
            <person name="Varghese N."/>
            <person name="Submissions S."/>
        </authorList>
    </citation>
    <scope>NUCLEOTIDE SEQUENCE [LARGE SCALE GENOMIC DNA]</scope>
    <source>
        <strain evidence="11">DSM 1565</strain>
    </source>
</reference>
<dbReference type="InterPro" id="IPR002509">
    <property type="entry name" value="NODB_dom"/>
</dbReference>
<organism evidence="10 11">
    <name type="scientific">Hyphomicrobium facile</name>
    <dbReference type="NCBI Taxonomy" id="51670"/>
    <lineage>
        <taxon>Bacteria</taxon>
        <taxon>Pseudomonadati</taxon>
        <taxon>Pseudomonadota</taxon>
        <taxon>Alphaproteobacteria</taxon>
        <taxon>Hyphomicrobiales</taxon>
        <taxon>Hyphomicrobiaceae</taxon>
        <taxon>Hyphomicrobium</taxon>
    </lineage>
</organism>
<comment type="similarity">
    <text evidence="2">Belongs to the polysaccharide deacetylase family.</text>
</comment>
<dbReference type="OrthoDB" id="276604at2"/>
<evidence type="ECO:0000256" key="7">
    <source>
        <dbReference type="SAM" id="MobiDB-lite"/>
    </source>
</evidence>
<dbReference type="GO" id="GO:0005975">
    <property type="term" value="P:carbohydrate metabolic process"/>
    <property type="evidence" value="ECO:0007669"/>
    <property type="project" value="InterPro"/>
</dbReference>
<evidence type="ECO:0000256" key="1">
    <source>
        <dbReference type="ARBA" id="ARBA00003236"/>
    </source>
</evidence>
<proteinExistence type="inferred from homology"/>
<gene>
    <name evidence="10" type="ORF">SAMN04488557_0902</name>
</gene>
<comment type="function">
    <text evidence="1">Is involved in generating a small heat-stable compound (Nod), an acylated oligomer of N-acetylglucosamine, that stimulates mitosis in various plant protoplasts.</text>
</comment>
<evidence type="ECO:0000256" key="8">
    <source>
        <dbReference type="SAM" id="SignalP"/>
    </source>
</evidence>
<sequence>MFVCRVALLFGLTALSAVPVAYAADEAACPRAGTLGVSRTVEIDTTGGPGFGMDNYKAYDFLQDKEVILTFDDGPQKYTTEAVLKALGDECVKATFFSIGKMALGYPEIIREVAKAGHTVGTHTWSHKSIAKLKTFDEGKDEIERGISAVHRAVGGPVAPFFRFPTLADTPEAVAYLGKRNIAMFSTDIDSFDFKPQTADHLVKSLMQKLDKRGKGILLMHDIHKTTAKAVPLILAQLKAKGYKIVHMTAKAPLTTVAEYDQAIEKEAKGLPQVGAERPVSSIVKTIDGPAPAPESASNGGEPEGLPAPPTPEAPSTTGSAAPAAGAATPAAQASPPLPAFPTTPSEPASNPAPGKQSAVVPMKSIAEPSSPPSPNGPVAAATGSLPAADTAAASPTHTAAVNLQSETPSPVKTVSGAGAQEIATANAAPAAPMMPVETGPQEPKKSISQRVKDAWEYWFGQ</sequence>
<dbReference type="GO" id="GO:0016810">
    <property type="term" value="F:hydrolase activity, acting on carbon-nitrogen (but not peptide) bonds"/>
    <property type="evidence" value="ECO:0007669"/>
    <property type="project" value="InterPro"/>
</dbReference>
<protein>
    <recommendedName>
        <fullName evidence="3">Chitooligosaccharide deacetylase</fullName>
    </recommendedName>
    <alternativeName>
        <fullName evidence="6">Nodulation protein B</fullName>
    </alternativeName>
</protein>
<feature type="signal peptide" evidence="8">
    <location>
        <begin position="1"/>
        <end position="23"/>
    </location>
</feature>
<evidence type="ECO:0000256" key="4">
    <source>
        <dbReference type="ARBA" id="ARBA00022723"/>
    </source>
</evidence>
<dbReference type="PANTHER" id="PTHR10587:SF133">
    <property type="entry name" value="CHITIN DEACETYLASE 1-RELATED"/>
    <property type="match status" value="1"/>
</dbReference>
<dbReference type="SUPFAM" id="SSF88713">
    <property type="entry name" value="Glycoside hydrolase/deacetylase"/>
    <property type="match status" value="1"/>
</dbReference>
<feature type="region of interest" description="Disordered" evidence="7">
    <location>
        <begin position="285"/>
        <end position="398"/>
    </location>
</feature>
<evidence type="ECO:0000313" key="10">
    <source>
        <dbReference type="EMBL" id="SFV28005.1"/>
    </source>
</evidence>
<feature type="region of interest" description="Disordered" evidence="7">
    <location>
        <begin position="425"/>
        <end position="449"/>
    </location>
</feature>
<feature type="chain" id="PRO_5011505445" description="Chitooligosaccharide deacetylase" evidence="8">
    <location>
        <begin position="24"/>
        <end position="462"/>
    </location>
</feature>
<dbReference type="AlphaFoldDB" id="A0A1I7N075"/>
<dbReference type="InterPro" id="IPR050248">
    <property type="entry name" value="Polysacc_deacetylase_ArnD"/>
</dbReference>
<evidence type="ECO:0000259" key="9">
    <source>
        <dbReference type="PROSITE" id="PS51677"/>
    </source>
</evidence>
<keyword evidence="4" id="KW-0479">Metal-binding</keyword>
<keyword evidence="11" id="KW-1185">Reference proteome</keyword>
<evidence type="ECO:0000256" key="3">
    <source>
        <dbReference type="ARBA" id="ARBA00020071"/>
    </source>
</evidence>
<accession>A0A1I7N075</accession>
<dbReference type="RefSeq" id="WP_092864721.1">
    <property type="nucleotide sequence ID" value="NZ_FPCH01000001.1"/>
</dbReference>
<evidence type="ECO:0000256" key="5">
    <source>
        <dbReference type="ARBA" id="ARBA00022801"/>
    </source>
</evidence>
<dbReference type="Pfam" id="PF01522">
    <property type="entry name" value="Polysacc_deac_1"/>
    <property type="match status" value="1"/>
</dbReference>
<evidence type="ECO:0000313" key="11">
    <source>
        <dbReference type="Proteomes" id="UP000199423"/>
    </source>
</evidence>
<dbReference type="PANTHER" id="PTHR10587">
    <property type="entry name" value="GLYCOSYL TRANSFERASE-RELATED"/>
    <property type="match status" value="1"/>
</dbReference>
<dbReference type="GO" id="GO:0046872">
    <property type="term" value="F:metal ion binding"/>
    <property type="evidence" value="ECO:0007669"/>
    <property type="project" value="UniProtKB-KW"/>
</dbReference>
<dbReference type="STRING" id="51670.SAMN04488557_0902"/>
<dbReference type="CDD" id="cd10917">
    <property type="entry name" value="CE4_NodB_like_6s_7s"/>
    <property type="match status" value="1"/>
</dbReference>
<dbReference type="Gene3D" id="3.20.20.370">
    <property type="entry name" value="Glycoside hydrolase/deacetylase"/>
    <property type="match status" value="1"/>
</dbReference>
<evidence type="ECO:0000256" key="6">
    <source>
        <dbReference type="ARBA" id="ARBA00032976"/>
    </source>
</evidence>
<feature type="compositionally biased region" description="Low complexity" evidence="7">
    <location>
        <begin position="314"/>
        <end position="335"/>
    </location>
</feature>
<feature type="domain" description="NodB homology" evidence="9">
    <location>
        <begin position="65"/>
        <end position="246"/>
    </location>
</feature>
<dbReference type="EMBL" id="FPCH01000001">
    <property type="protein sequence ID" value="SFV28005.1"/>
    <property type="molecule type" value="Genomic_DNA"/>
</dbReference>
<dbReference type="GO" id="GO:0016020">
    <property type="term" value="C:membrane"/>
    <property type="evidence" value="ECO:0007669"/>
    <property type="project" value="TreeGrafter"/>
</dbReference>
<dbReference type="Proteomes" id="UP000199423">
    <property type="component" value="Unassembled WGS sequence"/>
</dbReference>
<evidence type="ECO:0000256" key="2">
    <source>
        <dbReference type="ARBA" id="ARBA00010973"/>
    </source>
</evidence>
<name>A0A1I7N075_9HYPH</name>
<keyword evidence="8" id="KW-0732">Signal</keyword>
<keyword evidence="5" id="KW-0378">Hydrolase</keyword>
<dbReference type="PROSITE" id="PS51677">
    <property type="entry name" value="NODB"/>
    <property type="match status" value="1"/>
</dbReference>
<dbReference type="InterPro" id="IPR011330">
    <property type="entry name" value="Glyco_hydro/deAcase_b/a-brl"/>
</dbReference>